<organism evidence="2 3">
    <name type="scientific">Sphaeroforma arctica JP610</name>
    <dbReference type="NCBI Taxonomy" id="667725"/>
    <lineage>
        <taxon>Eukaryota</taxon>
        <taxon>Ichthyosporea</taxon>
        <taxon>Ichthyophonida</taxon>
        <taxon>Sphaeroforma</taxon>
    </lineage>
</organism>
<dbReference type="AlphaFoldDB" id="A0A0L0FW18"/>
<dbReference type="GeneID" id="25907403"/>
<keyword evidence="3" id="KW-1185">Reference proteome</keyword>
<accession>A0A0L0FW18</accession>
<name>A0A0L0FW18_9EUKA</name>
<dbReference type="EMBL" id="KQ242112">
    <property type="protein sequence ID" value="KNC80756.1"/>
    <property type="molecule type" value="Genomic_DNA"/>
</dbReference>
<evidence type="ECO:0000313" key="2">
    <source>
        <dbReference type="EMBL" id="KNC80756.1"/>
    </source>
</evidence>
<feature type="compositionally biased region" description="Basic and acidic residues" evidence="1">
    <location>
        <begin position="157"/>
        <end position="166"/>
    </location>
</feature>
<feature type="non-terminal residue" evidence="2">
    <location>
        <position position="1"/>
    </location>
</feature>
<proteinExistence type="predicted"/>
<sequence length="166" mass="18693">SLTAARYGPIVMPELESAYAPKKVYSRALRNKHIENITVNRSQQWNNRFPFSYRNAHKIYGTPMMDVAMGAKTVEEYQNLMRDLLHERVKVTRLDPTKKGSVRDTSTVSVNTTLPPENTSTLHSPSHQTGADMSASNNESVSLALQAVEVQQPTPKSDTKKRYQSE</sequence>
<evidence type="ECO:0000256" key="1">
    <source>
        <dbReference type="SAM" id="MobiDB-lite"/>
    </source>
</evidence>
<dbReference type="Proteomes" id="UP000054560">
    <property type="component" value="Unassembled WGS sequence"/>
</dbReference>
<evidence type="ECO:0000313" key="3">
    <source>
        <dbReference type="Proteomes" id="UP000054560"/>
    </source>
</evidence>
<dbReference type="RefSeq" id="XP_014154658.1">
    <property type="nucleotide sequence ID" value="XM_014299183.1"/>
</dbReference>
<protein>
    <submittedName>
        <fullName evidence="2">Uncharacterized protein</fullName>
    </submittedName>
</protein>
<reference evidence="2 3" key="1">
    <citation type="submission" date="2011-02" db="EMBL/GenBank/DDBJ databases">
        <title>The Genome Sequence of Sphaeroforma arctica JP610.</title>
        <authorList>
            <consortium name="The Broad Institute Genome Sequencing Platform"/>
            <person name="Russ C."/>
            <person name="Cuomo C."/>
            <person name="Young S.K."/>
            <person name="Zeng Q."/>
            <person name="Gargeya S."/>
            <person name="Alvarado L."/>
            <person name="Berlin A."/>
            <person name="Chapman S.B."/>
            <person name="Chen Z."/>
            <person name="Freedman E."/>
            <person name="Gellesch M."/>
            <person name="Goldberg J."/>
            <person name="Griggs A."/>
            <person name="Gujja S."/>
            <person name="Heilman E."/>
            <person name="Heiman D."/>
            <person name="Howarth C."/>
            <person name="Mehta T."/>
            <person name="Neiman D."/>
            <person name="Pearson M."/>
            <person name="Roberts A."/>
            <person name="Saif S."/>
            <person name="Shea T."/>
            <person name="Shenoy N."/>
            <person name="Sisk P."/>
            <person name="Stolte C."/>
            <person name="Sykes S."/>
            <person name="White J."/>
            <person name="Yandava C."/>
            <person name="Burger G."/>
            <person name="Gray M.W."/>
            <person name="Holland P.W.H."/>
            <person name="King N."/>
            <person name="Lang F.B.F."/>
            <person name="Roger A.J."/>
            <person name="Ruiz-Trillo I."/>
            <person name="Haas B."/>
            <person name="Nusbaum C."/>
            <person name="Birren B."/>
        </authorList>
    </citation>
    <scope>NUCLEOTIDE SEQUENCE [LARGE SCALE GENOMIC DNA]</scope>
    <source>
        <strain evidence="2 3">JP610</strain>
    </source>
</reference>
<feature type="compositionally biased region" description="Polar residues" evidence="1">
    <location>
        <begin position="103"/>
        <end position="156"/>
    </location>
</feature>
<gene>
    <name evidence="2" type="ORF">SARC_06899</name>
</gene>
<feature type="region of interest" description="Disordered" evidence="1">
    <location>
        <begin position="95"/>
        <end position="166"/>
    </location>
</feature>